<dbReference type="EMBL" id="HBUE01033769">
    <property type="protein sequence ID" value="CAG6457956.1"/>
    <property type="molecule type" value="Transcribed_RNA"/>
</dbReference>
<accession>A0A8D8APU2</accession>
<evidence type="ECO:0000313" key="1">
    <source>
        <dbReference type="EMBL" id="CAG6457956.1"/>
    </source>
</evidence>
<name>A0A8D8APU2_CULPI</name>
<dbReference type="EMBL" id="HBUE01033768">
    <property type="protein sequence ID" value="CAG6457955.1"/>
    <property type="molecule type" value="Transcribed_RNA"/>
</dbReference>
<dbReference type="EMBL" id="HBUE01198930">
    <property type="protein sequence ID" value="CAG6528785.1"/>
    <property type="molecule type" value="Transcribed_RNA"/>
</dbReference>
<organism evidence="1">
    <name type="scientific">Culex pipiens</name>
    <name type="common">House mosquito</name>
    <dbReference type="NCBI Taxonomy" id="7175"/>
    <lineage>
        <taxon>Eukaryota</taxon>
        <taxon>Metazoa</taxon>
        <taxon>Ecdysozoa</taxon>
        <taxon>Arthropoda</taxon>
        <taxon>Hexapoda</taxon>
        <taxon>Insecta</taxon>
        <taxon>Pterygota</taxon>
        <taxon>Neoptera</taxon>
        <taxon>Endopterygota</taxon>
        <taxon>Diptera</taxon>
        <taxon>Nematocera</taxon>
        <taxon>Culicoidea</taxon>
        <taxon>Culicidae</taxon>
        <taxon>Culicinae</taxon>
        <taxon>Culicini</taxon>
        <taxon>Culex</taxon>
        <taxon>Culex</taxon>
    </lineage>
</organism>
<reference evidence="1" key="1">
    <citation type="submission" date="2021-05" db="EMBL/GenBank/DDBJ databases">
        <authorList>
            <person name="Alioto T."/>
            <person name="Alioto T."/>
            <person name="Gomez Garrido J."/>
        </authorList>
    </citation>
    <scope>NUCLEOTIDE SEQUENCE</scope>
</reference>
<sequence>MALCSVCRLDSLSPHRVLGELHRSQQSVAATDVNGGPIRAQAERIQATSADVHLGYQLGILVEAVPLLNDTVVAGRVQQILSRSQDAVDDHVVGFLFGPQYGEVFLAVVLDADNSEAVACHDRHVAVGCVGV</sequence>
<proteinExistence type="predicted"/>
<dbReference type="EMBL" id="HBUE01305026">
    <property type="protein sequence ID" value="CAG6580542.1"/>
    <property type="molecule type" value="Transcribed_RNA"/>
</dbReference>
<protein>
    <submittedName>
        <fullName evidence="1">(northern house mosquito) hypothetical protein</fullName>
    </submittedName>
</protein>
<dbReference type="AlphaFoldDB" id="A0A8D8APU2"/>